<protein>
    <submittedName>
        <fullName evidence="3">Uncharacterized protein</fullName>
    </submittedName>
</protein>
<dbReference type="EMBL" id="QOKY01000135">
    <property type="protein sequence ID" value="RMZ56895.1"/>
    <property type="molecule type" value="Genomic_DNA"/>
</dbReference>
<name>A0A3M7L4F0_AUXPR</name>
<accession>A0A3M7L4F0</accession>
<dbReference type="Proteomes" id="UP000279271">
    <property type="component" value="Unassembled WGS sequence"/>
</dbReference>
<reference evidence="4" key="1">
    <citation type="journal article" date="2018" name="Algal Res.">
        <title>Characterization of plant carbon substrate utilization by Auxenochlorella protothecoides.</title>
        <authorList>
            <person name="Vogler B.W."/>
            <person name="Starkenburg S.R."/>
            <person name="Sudasinghe N."/>
            <person name="Schambach J.Y."/>
            <person name="Rollin J.A."/>
            <person name="Pattathil S."/>
            <person name="Barry A.N."/>
        </authorList>
    </citation>
    <scope>NUCLEOTIDE SEQUENCE [LARGE SCALE GENOMIC DNA]</scope>
    <source>
        <strain evidence="4">UTEX 25</strain>
    </source>
</reference>
<keyword evidence="2" id="KW-0812">Transmembrane</keyword>
<evidence type="ECO:0000256" key="2">
    <source>
        <dbReference type="SAM" id="Phobius"/>
    </source>
</evidence>
<keyword evidence="2" id="KW-1133">Transmembrane helix</keyword>
<proteinExistence type="predicted"/>
<feature type="region of interest" description="Disordered" evidence="1">
    <location>
        <begin position="29"/>
        <end position="95"/>
    </location>
</feature>
<feature type="compositionally biased region" description="Low complexity" evidence="1">
    <location>
        <begin position="32"/>
        <end position="51"/>
    </location>
</feature>
<gene>
    <name evidence="3" type="ORF">APUTEX25_002984</name>
</gene>
<evidence type="ECO:0000256" key="1">
    <source>
        <dbReference type="SAM" id="MobiDB-lite"/>
    </source>
</evidence>
<feature type="transmembrane region" description="Helical" evidence="2">
    <location>
        <begin position="233"/>
        <end position="252"/>
    </location>
</feature>
<sequence length="301" mass="31728">MVLDIPEFRQWRRPFELDLLEEQRISEEARRQSLAARQEAAAAAVEAPSELGGHTPPFSGVPHVTGGTAVEPLPGRVDGGGPSTRHSGTSSDQEQRLAEAVFGDAPAEQTGGTSPEQALDTRDAAVSVAARETLRRRKAKRERKKLQWKADWAAAKKRLIEEGIVAGGVEAAGAAPSARSVALLLLQKVAPPLLLVEGLTVLPAEGLQLAEALLAGAWAPAETPAALLTRPPLLLAGGWAALLLLAWLLLVAGERTSPEAKPLLPAEALALALAPPQTRFCGTEIASSRSVQVVRVIRSAM</sequence>
<comment type="caution">
    <text evidence="3">The sequence shown here is derived from an EMBL/GenBank/DDBJ whole genome shotgun (WGS) entry which is preliminary data.</text>
</comment>
<dbReference type="AlphaFoldDB" id="A0A3M7L4F0"/>
<keyword evidence="2" id="KW-0472">Membrane</keyword>
<evidence type="ECO:0000313" key="3">
    <source>
        <dbReference type="EMBL" id="RMZ56895.1"/>
    </source>
</evidence>
<organism evidence="3 4">
    <name type="scientific">Auxenochlorella protothecoides</name>
    <name type="common">Green microalga</name>
    <name type="synonym">Chlorella protothecoides</name>
    <dbReference type="NCBI Taxonomy" id="3075"/>
    <lineage>
        <taxon>Eukaryota</taxon>
        <taxon>Viridiplantae</taxon>
        <taxon>Chlorophyta</taxon>
        <taxon>core chlorophytes</taxon>
        <taxon>Trebouxiophyceae</taxon>
        <taxon>Chlorellales</taxon>
        <taxon>Chlorellaceae</taxon>
        <taxon>Auxenochlorella</taxon>
    </lineage>
</organism>
<evidence type="ECO:0000313" key="4">
    <source>
        <dbReference type="Proteomes" id="UP000279271"/>
    </source>
</evidence>